<evidence type="ECO:0000313" key="2">
    <source>
        <dbReference type="Proteomes" id="UP000054843"/>
    </source>
</evidence>
<keyword evidence="2" id="KW-1185">Reference proteome</keyword>
<gene>
    <name evidence="1" type="ORF">T10_13267</name>
</gene>
<reference evidence="1 2" key="1">
    <citation type="submission" date="2015-01" db="EMBL/GenBank/DDBJ databases">
        <title>Evolution of Trichinella species and genotypes.</title>
        <authorList>
            <person name="Korhonen P.K."/>
            <person name="Edoardo P."/>
            <person name="Giuseppe L.R."/>
            <person name="Gasser R.B."/>
        </authorList>
    </citation>
    <scope>NUCLEOTIDE SEQUENCE [LARGE SCALE GENOMIC DNA]</scope>
    <source>
        <strain evidence="1">ISS1980</strain>
    </source>
</reference>
<dbReference type="Proteomes" id="UP000054843">
    <property type="component" value="Unassembled WGS sequence"/>
</dbReference>
<name>A0A0V1M1C6_9BILA</name>
<protein>
    <submittedName>
        <fullName evidence="1">Uncharacterized protein</fullName>
    </submittedName>
</protein>
<accession>A0A0V1M1C6</accession>
<sequence>MLVARWLEHFAESEFKRPKSGCAIASHLPAVPDGLAFKNILMVPWPFTLSARPTVAKMIQNSGPRRVGFWRKAGLRKAPEAIHMRKSFWPQRY</sequence>
<proteinExistence type="predicted"/>
<evidence type="ECO:0000313" key="1">
    <source>
        <dbReference type="EMBL" id="KRZ65526.1"/>
    </source>
</evidence>
<organism evidence="1 2">
    <name type="scientific">Trichinella papuae</name>
    <dbReference type="NCBI Taxonomy" id="268474"/>
    <lineage>
        <taxon>Eukaryota</taxon>
        <taxon>Metazoa</taxon>
        <taxon>Ecdysozoa</taxon>
        <taxon>Nematoda</taxon>
        <taxon>Enoplea</taxon>
        <taxon>Dorylaimia</taxon>
        <taxon>Trichinellida</taxon>
        <taxon>Trichinellidae</taxon>
        <taxon>Trichinella</taxon>
    </lineage>
</organism>
<dbReference type="EMBL" id="JYDO01000340">
    <property type="protein sequence ID" value="KRZ65526.1"/>
    <property type="molecule type" value="Genomic_DNA"/>
</dbReference>
<comment type="caution">
    <text evidence="1">The sequence shown here is derived from an EMBL/GenBank/DDBJ whole genome shotgun (WGS) entry which is preliminary data.</text>
</comment>
<dbReference type="AlphaFoldDB" id="A0A0V1M1C6"/>